<feature type="region of interest" description="Disordered" evidence="1">
    <location>
        <begin position="1961"/>
        <end position="2011"/>
    </location>
</feature>
<evidence type="ECO:0000313" key="2">
    <source>
        <dbReference type="Proteomes" id="UP000001819"/>
    </source>
</evidence>
<feature type="compositionally biased region" description="Basic and acidic residues" evidence="1">
    <location>
        <begin position="846"/>
        <end position="864"/>
    </location>
</feature>
<name>A0A6I8VCF5_DROPS</name>
<dbReference type="ExpressionAtlas" id="A0A6I8VCF5">
    <property type="expression patterns" value="baseline"/>
</dbReference>
<dbReference type="InterPro" id="IPR016024">
    <property type="entry name" value="ARM-type_fold"/>
</dbReference>
<dbReference type="Proteomes" id="UP000001819">
    <property type="component" value="Chromosome 2"/>
</dbReference>
<dbReference type="InterPro" id="IPR024855">
    <property type="entry name" value="UNC79"/>
</dbReference>
<feature type="region of interest" description="Disordered" evidence="1">
    <location>
        <begin position="1809"/>
        <end position="1904"/>
    </location>
</feature>
<gene>
    <name evidence="3" type="primary">unc79</name>
</gene>
<feature type="region of interest" description="Disordered" evidence="1">
    <location>
        <begin position="420"/>
        <end position="445"/>
    </location>
</feature>
<feature type="region of interest" description="Disordered" evidence="1">
    <location>
        <begin position="1000"/>
        <end position="1028"/>
    </location>
</feature>
<feature type="compositionally biased region" description="Pro residues" evidence="1">
    <location>
        <begin position="2075"/>
        <end position="2084"/>
    </location>
</feature>
<feature type="region of interest" description="Disordered" evidence="1">
    <location>
        <begin position="2556"/>
        <end position="2576"/>
    </location>
</feature>
<evidence type="ECO:0000256" key="1">
    <source>
        <dbReference type="SAM" id="MobiDB-lite"/>
    </source>
</evidence>
<feature type="region of interest" description="Disordered" evidence="1">
    <location>
        <begin position="695"/>
        <end position="736"/>
    </location>
</feature>
<evidence type="ECO:0000313" key="3">
    <source>
        <dbReference type="RefSeq" id="XP_015038367.2"/>
    </source>
</evidence>
<feature type="compositionally biased region" description="Acidic residues" evidence="1">
    <location>
        <begin position="2085"/>
        <end position="2095"/>
    </location>
</feature>
<feature type="compositionally biased region" description="Basic and acidic residues" evidence="1">
    <location>
        <begin position="1961"/>
        <end position="1972"/>
    </location>
</feature>
<feature type="region of interest" description="Disordered" evidence="1">
    <location>
        <begin position="1592"/>
        <end position="1633"/>
    </location>
</feature>
<feature type="region of interest" description="Disordered" evidence="1">
    <location>
        <begin position="845"/>
        <end position="865"/>
    </location>
</feature>
<reference evidence="3" key="2">
    <citation type="submission" date="2025-08" db="UniProtKB">
        <authorList>
            <consortium name="RefSeq"/>
        </authorList>
    </citation>
    <scope>IDENTIFICATION</scope>
    <source>
        <strain evidence="3">MV-25-SWS-2005</strain>
        <tissue evidence="3">Whole body</tissue>
    </source>
</reference>
<proteinExistence type="predicted"/>
<feature type="compositionally biased region" description="Pro residues" evidence="1">
    <location>
        <begin position="2560"/>
        <end position="2569"/>
    </location>
</feature>
<dbReference type="PANTHER" id="PTHR21696:SF2">
    <property type="entry name" value="PROTEIN UNC-79 HOMOLOG"/>
    <property type="match status" value="1"/>
</dbReference>
<accession>A0A6I8VCF5</accession>
<dbReference type="RefSeq" id="XP_015038367.2">
    <property type="nucleotide sequence ID" value="XM_015182881.2"/>
</dbReference>
<feature type="compositionally biased region" description="Low complexity" evidence="1">
    <location>
        <begin position="1818"/>
        <end position="1843"/>
    </location>
</feature>
<dbReference type="Pfam" id="PF14776">
    <property type="entry name" value="UNC-79"/>
    <property type="match status" value="1"/>
</dbReference>
<reference evidence="2" key="1">
    <citation type="submission" date="2024-06" db="UniProtKB">
        <authorList>
            <consortium name="RefSeq"/>
        </authorList>
    </citation>
    <scope>NUCLEOTIDE SEQUENCE [LARGE SCALE GENOMIC DNA]</scope>
    <source>
        <strain evidence="2">MV2-25</strain>
    </source>
</reference>
<feature type="compositionally biased region" description="Polar residues" evidence="1">
    <location>
        <begin position="1623"/>
        <end position="1632"/>
    </location>
</feature>
<feature type="compositionally biased region" description="Gly residues" evidence="1">
    <location>
        <begin position="2031"/>
        <end position="2041"/>
    </location>
</feature>
<protein>
    <submittedName>
        <fullName evidence="3">Protein unc-79 homolog isoform X2</fullName>
    </submittedName>
</protein>
<feature type="region of interest" description="Disordered" evidence="1">
    <location>
        <begin position="1666"/>
        <end position="1690"/>
    </location>
</feature>
<feature type="compositionally biased region" description="Acidic residues" evidence="1">
    <location>
        <begin position="1018"/>
        <end position="1028"/>
    </location>
</feature>
<dbReference type="PANTHER" id="PTHR21696">
    <property type="entry name" value="PROTEIN UNC-79 HOMOLOG"/>
    <property type="match status" value="1"/>
</dbReference>
<feature type="region of interest" description="Disordered" evidence="1">
    <location>
        <begin position="2024"/>
        <end position="2114"/>
    </location>
</feature>
<dbReference type="SUPFAM" id="SSF48371">
    <property type="entry name" value="ARM repeat"/>
    <property type="match status" value="1"/>
</dbReference>
<keyword evidence="2" id="KW-1185">Reference proteome</keyword>
<organism evidence="2 3">
    <name type="scientific">Drosophila pseudoobscura pseudoobscura</name>
    <name type="common">Fruit fly</name>
    <dbReference type="NCBI Taxonomy" id="46245"/>
    <lineage>
        <taxon>Eukaryota</taxon>
        <taxon>Metazoa</taxon>
        <taxon>Ecdysozoa</taxon>
        <taxon>Arthropoda</taxon>
        <taxon>Hexapoda</taxon>
        <taxon>Insecta</taxon>
        <taxon>Pterygota</taxon>
        <taxon>Neoptera</taxon>
        <taxon>Endopterygota</taxon>
        <taxon>Diptera</taxon>
        <taxon>Brachycera</taxon>
        <taxon>Muscomorpha</taxon>
        <taxon>Ephydroidea</taxon>
        <taxon>Drosophilidae</taxon>
        <taxon>Drosophila</taxon>
        <taxon>Sophophora</taxon>
    </lineage>
</organism>
<sequence>MTGSFKVQLINMGTRAAAFQAKLRALHDYHVRLLHNVLPAPSGVDIANNIKYFSQTLLTVLKDVRTSPHELIRDPHEDPTRMSAYPNLEYGNLYNALTMLIDVAPCIQYGQIVFGKALLQCLSCILPFLDKDLIDNLPYLVSSTISVLPPALHQDIVNALCYYILPFTITRRSSDEQECQACQSVSSVIMMVLQYSNNPAHHCQLLECLMTLKHNVVKDILCVVAYGTAVSRSSAAKLLFYYWPAFDANLFDRKVLLSKLTNDLVPFTCQREHCPNAGNAEAAKVCYDHSISIAYAPDCPPPLYLCIECANEIHREHANLEFGDILHPMQQVSMVCENKNCRSNEKSAFSICFSTECATFNGNHPIRYCSQCHSNRHNSRRGGDHVVHRSLQPAWQMDPEMQMHMVESVVSLLRESKPLNFEPGKESSSSEAKKNGSAATADNISREERQRLGRYGIWLLVGRCTPTADTPVEVLGRILSMLFHWFHVTAYSYDAAGQVESTIEKLKVDHVCNWLKEICRIHYNVFIACLLPHPPEYARVGGHWETLASRTSHLKEGMQRLICLVPYEVITSEIWDYVMPHWMEAITNDVAEKELNELKIVLSKILDPEMSPLGFDGKTMYNFVAIRFEKTTAKVQQQALHWLQILTKLEILIPLVQLFAMFGDGVRIMKYGIQHELMREKDAAQLQLPKAPKVPCKETKAEMANPPRRSSISPVVEDDSGNTSAISDDEAPTNRHTEFSTDAEHNLTCCILMLDILLKQMELQDVEQHMGIHTSVCENVSRLIKCMVTAARVGLSSHVCALKVAECAYCEASIMWHQLATKLVQFMAPLNPVRPPDVPIEDIIEEEKSSRKSPPESDKEKTRDVSLSMAPLPIPLGPLGGFADIFKLDQFFSDDGKIIIMAGPVPVAVPQPEPHSVGGVLVHMPHVCSNNENGHSVDSNELRKVHATDEIMTATVETVSEQLDLASILPTDRAIARSITLSDADVGSANVSVTKASVMGENGANGSTACGGENGSGSDEDEEEEDSDDFWHTSVGKFKFTLDTLPQPLQYIHQLLTEIPTIKKPEILYYVLQCLNTMALHGDALAKAAKEQRGFFIWCQENLLIKNLWELCNAEHSHICQVGVPLLLHCITLPLGSDVFWRVVQEAFHDTDWRVRFTAVERVTVITRFMDSTPLRSEVGLQTALATAFCHLIASMDDINVYVAQRATLYIGTIHDTAIRSLLFCLESQFDLFIVDRPVVLQSVYQLHNSLSDRKLLGWDFFLNRFDTLFVEAQINLEKCGDISYLRDLRNSDNGSEALSAKILKAREALSQSDTSGSMAKTLSASFGTKWPYKRTMSAPASMAPRQDSKFVPEKEKIYSRQVSAPILKRKTSRFGLDGHIHSLGGLNDENLIGLLSRITELEESDRETIHLLVFMLMQFMSRTDQAFPSEDKPVTRTQNIVLKHLFLLLGHNQIDKTFHTTPESLRVSAVFNAFLANLPQVLDQNHLIGGLILPSVMQIILYAPYPTNTSGESYQNIVFNYSLWHLEQYPRRNWLFTLLVVLYKYSYTQPPLSGYIISGIRMIMNSLRGHFHQCRRIPTTTILDIQGVGGAARSRDVSQPSLGTDPDDKEASPPVSPMFPSEATSAASKSKGNVAFTPKLQHAFRKYNDSSLDADETESELVAIPESDLSDSTLHGSAPGSFDDTIHFEDVMPTRKRLEYTEEKSTKSHKSMITTKVGDTYTTKIKATTTSETLVTTRHSLQEGVRMIVTPLVAAETTETAIVSPPVDVHRAVTVRNKSLENAAASTSKMFAAIATNHLKALGALQDVPGTADRKPGSSSGSGSRSVNGNATAAPAPTAAPTKSIGRHKTIVECSAGTSSSSMDDSRHQKKSQTKSLKRTDKNYGSPDSPLSKMSVMPNPRDEMDAAMQGLPPPKNIAALEIPTPERLLPIGTQDTVAALVERVREGLNLPDISHLKQDSLDVSESTKDDVTPSSRTNSPRRLIKQVALESPPNPNAPSTSQQPTQPPADLHTSILKNVQQELKQSAGGAPAGGAAGGGLTSSNSIKRPRQKLAPFNVDTNAIPDIRSRFAGSWPPPPFQPAEPDPDDEGDDGVGEATNGHGTSHGTAHVPRGSARRVGDYTIVERCSDCGAHIEEYTDEEIGIFIVILGAFIHREPAMAAPFLPEILTMTSRICLSSTHSWQGENGPPLACSAQAVALQFIRCVLHQLAPNGIFLQVFQTQMKMKIRHNHFRSIAKALQDFQDLNATSPIYMVCESLTSKKALPVDQLPVIFRNMAEYLNLQCVPAEAGVGLAMWSQAMQAMESLLRQVIVIMPSLTNAEYMLDIIAATLRLNCVPKTLLDPYSKIMAYCVQHTNLEYQTVYELCTLNTRSFSKDRDKNLLCRQMIFEFVQALKFKSNIPDHNLLVIIGVVLLDAGGTLPPGSAPGMPDAAPMLTTNSADCLRQYINDVIDFLADFHTLSKIKNGQTSNGLGEDTLGGVLKGAVAQYLALEMSRGNSRDNRAVSRYLPWLNNAPSSLQQGPKEFTECVGHMRLLSWLLLGSLTHMVLMQRRQETHTIPTPPPNPPPGQGQAPAASVHYQHQGVTYSQPVPQEASCHIADHIQVIFAGFAEQSKTSVLHMSSLFHAFTLCQLWTVYLEQMAHNTTSNVEGGTLGVLFEFWAKVTPCILQLVSHAKPTINKDQPQSSVDFQTQSANSKLSEMVNLHFLSLLEALKDTNSTVLGKLLPMWSPVLSSQTQLSDTLHVRLQNVRDCAPDYEEQQAFRSEALLKWLQRLQFKMGQIELQASTATQFYSI</sequence>
<feature type="compositionally biased region" description="Basic residues" evidence="1">
    <location>
        <begin position="1869"/>
        <end position="1878"/>
    </location>
</feature>